<comment type="similarity">
    <text evidence="7">Belongs to the shikimate kinase family.</text>
</comment>
<dbReference type="Proteomes" id="UP001442494">
    <property type="component" value="Unassembled WGS sequence"/>
</dbReference>
<dbReference type="Pfam" id="PF01202">
    <property type="entry name" value="SKI"/>
    <property type="match status" value="1"/>
</dbReference>
<evidence type="ECO:0000256" key="6">
    <source>
        <dbReference type="ARBA" id="ARBA00023141"/>
    </source>
</evidence>
<dbReference type="PANTHER" id="PTHR21087:SF16">
    <property type="entry name" value="SHIKIMATE KINASE 1, CHLOROPLASTIC"/>
    <property type="match status" value="1"/>
</dbReference>
<name>A0ABV0JN56_9CYAN</name>
<keyword evidence="3 7" id="KW-0547">Nucleotide-binding</keyword>
<comment type="subunit">
    <text evidence="7">Monomer.</text>
</comment>
<keyword evidence="4 7" id="KW-0418">Kinase</keyword>
<evidence type="ECO:0000256" key="4">
    <source>
        <dbReference type="ARBA" id="ARBA00022777"/>
    </source>
</evidence>
<sequence>MENNNRQVRESLKGINIYLVGMMGAGKTSVGKLLAQQLGYGFVDTDNVIEKAAGKSINDIFASEGEDSFRQMESKVLQEMSAFTRLAIATGGGIILRLENWGYLQYGLVVWLDAPVELLVARLQNDTTRPLLKNADLATELENRFHQRQPLYAQADLQISISQEQTPEQIAKQIIEAIPTVLRKRPQSNNGH</sequence>
<keyword evidence="1 7" id="KW-0028">Amino-acid biosynthesis</keyword>
<feature type="binding site" evidence="7">
    <location>
        <begin position="24"/>
        <end position="29"/>
    </location>
    <ligand>
        <name>ATP</name>
        <dbReference type="ChEBI" id="CHEBI:30616"/>
    </ligand>
</feature>
<keyword evidence="7" id="KW-0479">Metal-binding</keyword>
<evidence type="ECO:0000313" key="8">
    <source>
        <dbReference type="EMBL" id="MEP0864859.1"/>
    </source>
</evidence>
<feature type="binding site" evidence="7">
    <location>
        <position position="46"/>
    </location>
    <ligand>
        <name>substrate</name>
    </ligand>
</feature>
<gene>
    <name evidence="7" type="primary">aroK</name>
    <name evidence="8" type="ORF">NDI37_10295</name>
</gene>
<feature type="binding site" evidence="7">
    <location>
        <position position="70"/>
    </location>
    <ligand>
        <name>substrate</name>
    </ligand>
</feature>
<dbReference type="GO" id="GO:0016301">
    <property type="term" value="F:kinase activity"/>
    <property type="evidence" value="ECO:0007669"/>
    <property type="project" value="UniProtKB-KW"/>
</dbReference>
<organism evidence="8 9">
    <name type="scientific">Funiculus sociatus GB2-A5</name>
    <dbReference type="NCBI Taxonomy" id="2933946"/>
    <lineage>
        <taxon>Bacteria</taxon>
        <taxon>Bacillati</taxon>
        <taxon>Cyanobacteriota</taxon>
        <taxon>Cyanophyceae</taxon>
        <taxon>Coleofasciculales</taxon>
        <taxon>Coleofasciculaceae</taxon>
        <taxon>Funiculus</taxon>
    </lineage>
</organism>
<keyword evidence="7" id="KW-0460">Magnesium</keyword>
<keyword evidence="6 7" id="KW-0057">Aromatic amino acid biosynthesis</keyword>
<evidence type="ECO:0000256" key="3">
    <source>
        <dbReference type="ARBA" id="ARBA00022741"/>
    </source>
</evidence>
<keyword evidence="7" id="KW-0963">Cytoplasm</keyword>
<proteinExistence type="inferred from homology"/>
<dbReference type="EC" id="2.7.1.71" evidence="7"/>
<reference evidence="8 9" key="1">
    <citation type="submission" date="2022-04" db="EMBL/GenBank/DDBJ databases">
        <title>Positive selection, recombination, and allopatry shape intraspecific diversity of widespread and dominant cyanobacteria.</title>
        <authorList>
            <person name="Wei J."/>
            <person name="Shu W."/>
            <person name="Hu C."/>
        </authorList>
    </citation>
    <scope>NUCLEOTIDE SEQUENCE [LARGE SCALE GENOMIC DNA]</scope>
    <source>
        <strain evidence="8 9">GB2-A5</strain>
    </source>
</reference>
<comment type="catalytic activity">
    <reaction evidence="7">
        <text>shikimate + ATP = 3-phosphoshikimate + ADP + H(+)</text>
        <dbReference type="Rhea" id="RHEA:13121"/>
        <dbReference type="ChEBI" id="CHEBI:15378"/>
        <dbReference type="ChEBI" id="CHEBI:30616"/>
        <dbReference type="ChEBI" id="CHEBI:36208"/>
        <dbReference type="ChEBI" id="CHEBI:145989"/>
        <dbReference type="ChEBI" id="CHEBI:456216"/>
        <dbReference type="EC" id="2.7.1.71"/>
    </reaction>
</comment>
<evidence type="ECO:0000256" key="7">
    <source>
        <dbReference type="HAMAP-Rule" id="MF_00109"/>
    </source>
</evidence>
<feature type="binding site" evidence="7">
    <location>
        <position position="129"/>
    </location>
    <ligand>
        <name>ATP</name>
        <dbReference type="ChEBI" id="CHEBI:30616"/>
    </ligand>
</feature>
<dbReference type="EMBL" id="JAMPKK010000018">
    <property type="protein sequence ID" value="MEP0864859.1"/>
    <property type="molecule type" value="Genomic_DNA"/>
</dbReference>
<keyword evidence="2 7" id="KW-0808">Transferase</keyword>
<evidence type="ECO:0000313" key="9">
    <source>
        <dbReference type="Proteomes" id="UP001442494"/>
    </source>
</evidence>
<feature type="binding site" evidence="7">
    <location>
        <position position="28"/>
    </location>
    <ligand>
        <name>Mg(2+)</name>
        <dbReference type="ChEBI" id="CHEBI:18420"/>
    </ligand>
</feature>
<dbReference type="SUPFAM" id="SSF52540">
    <property type="entry name" value="P-loop containing nucleoside triphosphate hydrolases"/>
    <property type="match status" value="1"/>
</dbReference>
<feature type="binding site" evidence="7">
    <location>
        <position position="148"/>
    </location>
    <ligand>
        <name>substrate</name>
    </ligand>
</feature>
<evidence type="ECO:0000256" key="5">
    <source>
        <dbReference type="ARBA" id="ARBA00022840"/>
    </source>
</evidence>
<feature type="binding site" evidence="7">
    <location>
        <position position="165"/>
    </location>
    <ligand>
        <name>ATP</name>
        <dbReference type="ChEBI" id="CHEBI:30616"/>
    </ligand>
</feature>
<accession>A0ABV0JN56</accession>
<dbReference type="InterPro" id="IPR027417">
    <property type="entry name" value="P-loop_NTPase"/>
</dbReference>
<dbReference type="HAMAP" id="MF_00109">
    <property type="entry name" value="Shikimate_kinase"/>
    <property type="match status" value="1"/>
</dbReference>
<dbReference type="InterPro" id="IPR000623">
    <property type="entry name" value="Shikimate_kinase/TSH1"/>
</dbReference>
<dbReference type="PANTHER" id="PTHR21087">
    <property type="entry name" value="SHIKIMATE KINASE"/>
    <property type="match status" value="1"/>
</dbReference>
<comment type="function">
    <text evidence="7">Catalyzes the specific phosphorylation of the 3-hydroxyl group of shikimic acid using ATP as a cosubstrate.</text>
</comment>
<feature type="binding site" evidence="7">
    <location>
        <position position="92"/>
    </location>
    <ligand>
        <name>substrate</name>
    </ligand>
</feature>
<dbReference type="RefSeq" id="WP_190425555.1">
    <property type="nucleotide sequence ID" value="NZ_JAMPKK010000018.1"/>
</dbReference>
<dbReference type="InterPro" id="IPR031322">
    <property type="entry name" value="Shikimate/glucono_kinase"/>
</dbReference>
<keyword evidence="5 7" id="KW-0067">ATP-binding</keyword>
<comment type="caution">
    <text evidence="8">The sequence shown here is derived from an EMBL/GenBank/DDBJ whole genome shotgun (WGS) entry which is preliminary data.</text>
</comment>
<comment type="cofactor">
    <cofactor evidence="7">
        <name>Mg(2+)</name>
        <dbReference type="ChEBI" id="CHEBI:18420"/>
    </cofactor>
    <text evidence="7">Binds 1 Mg(2+) ion per subunit.</text>
</comment>
<dbReference type="PRINTS" id="PR01100">
    <property type="entry name" value="SHIKIMTKNASE"/>
</dbReference>
<evidence type="ECO:0000256" key="1">
    <source>
        <dbReference type="ARBA" id="ARBA00022605"/>
    </source>
</evidence>
<comment type="pathway">
    <text evidence="7">Metabolic intermediate biosynthesis; chorismate biosynthesis; chorismate from D-erythrose 4-phosphate and phosphoenolpyruvate: step 5/7.</text>
</comment>
<evidence type="ECO:0000256" key="2">
    <source>
        <dbReference type="ARBA" id="ARBA00022679"/>
    </source>
</evidence>
<dbReference type="CDD" id="cd00464">
    <property type="entry name" value="SK"/>
    <property type="match status" value="1"/>
</dbReference>
<comment type="subcellular location">
    <subcellularLocation>
        <location evidence="7">Cytoplasm</location>
    </subcellularLocation>
</comment>
<dbReference type="Gene3D" id="3.40.50.300">
    <property type="entry name" value="P-loop containing nucleotide triphosphate hydrolases"/>
    <property type="match status" value="1"/>
</dbReference>
<protein>
    <recommendedName>
        <fullName evidence="7">Shikimate kinase</fullName>
        <shortName evidence="7">SK</shortName>
        <ecNumber evidence="7">2.7.1.71</ecNumber>
    </recommendedName>
</protein>
<keyword evidence="9" id="KW-1185">Reference proteome</keyword>